<name>A0AAW2H7J4_9NEOP</name>
<evidence type="ECO:0000256" key="5">
    <source>
        <dbReference type="ARBA" id="ARBA00022840"/>
    </source>
</evidence>
<evidence type="ECO:0000256" key="8">
    <source>
        <dbReference type="ARBA" id="ARBA00030268"/>
    </source>
</evidence>
<dbReference type="CDD" id="cd00806">
    <property type="entry name" value="TrpRS_core"/>
    <property type="match status" value="1"/>
</dbReference>
<comment type="caution">
    <text evidence="11">The sequence shown here is derived from an EMBL/GenBank/DDBJ whole genome shotgun (WGS) entry which is preliminary data.</text>
</comment>
<dbReference type="GO" id="GO:0006436">
    <property type="term" value="P:tryptophanyl-tRNA aminoacylation"/>
    <property type="evidence" value="ECO:0007669"/>
    <property type="project" value="InterPro"/>
</dbReference>
<comment type="catalytic activity">
    <reaction evidence="9">
        <text>tRNA(Trp) + L-tryptophan + ATP = L-tryptophyl-tRNA(Trp) + AMP + diphosphate + H(+)</text>
        <dbReference type="Rhea" id="RHEA:24080"/>
        <dbReference type="Rhea" id="RHEA-COMP:9671"/>
        <dbReference type="Rhea" id="RHEA-COMP:9705"/>
        <dbReference type="ChEBI" id="CHEBI:15378"/>
        <dbReference type="ChEBI" id="CHEBI:30616"/>
        <dbReference type="ChEBI" id="CHEBI:33019"/>
        <dbReference type="ChEBI" id="CHEBI:57912"/>
        <dbReference type="ChEBI" id="CHEBI:78442"/>
        <dbReference type="ChEBI" id="CHEBI:78535"/>
        <dbReference type="ChEBI" id="CHEBI:456215"/>
        <dbReference type="EC" id="6.1.1.2"/>
    </reaction>
</comment>
<dbReference type="EC" id="6.1.1.2" evidence="2"/>
<dbReference type="GO" id="GO:0005737">
    <property type="term" value="C:cytoplasm"/>
    <property type="evidence" value="ECO:0007669"/>
    <property type="project" value="TreeGrafter"/>
</dbReference>
<dbReference type="InterPro" id="IPR002305">
    <property type="entry name" value="aa-tRNA-synth_Ic"/>
</dbReference>
<dbReference type="InterPro" id="IPR001412">
    <property type="entry name" value="aa-tRNA-synth_I_CS"/>
</dbReference>
<dbReference type="Pfam" id="PF00579">
    <property type="entry name" value="tRNA-synt_1b"/>
    <property type="match status" value="1"/>
</dbReference>
<dbReference type="InterPro" id="IPR002306">
    <property type="entry name" value="Trp-tRNA-ligase"/>
</dbReference>
<dbReference type="PANTHER" id="PTHR10055:SF1">
    <property type="entry name" value="TRYPTOPHAN--TRNA LIGASE, CYTOPLASMIC"/>
    <property type="match status" value="1"/>
</dbReference>
<dbReference type="PRINTS" id="PR01039">
    <property type="entry name" value="TRNASYNTHTRP"/>
</dbReference>
<dbReference type="GO" id="GO:0005524">
    <property type="term" value="F:ATP binding"/>
    <property type="evidence" value="ECO:0007669"/>
    <property type="project" value="UniProtKB-KW"/>
</dbReference>
<dbReference type="Gene3D" id="3.40.50.620">
    <property type="entry name" value="HUPs"/>
    <property type="match status" value="1"/>
</dbReference>
<proteinExistence type="inferred from homology"/>
<dbReference type="FunFam" id="1.10.240.10:FF:000007">
    <property type="entry name" value="Tryptophan--tRNA ligase"/>
    <property type="match status" value="1"/>
</dbReference>
<dbReference type="PANTHER" id="PTHR10055">
    <property type="entry name" value="TRYPTOPHANYL-TRNA SYNTHETASE"/>
    <property type="match status" value="1"/>
</dbReference>
<evidence type="ECO:0000256" key="6">
    <source>
        <dbReference type="ARBA" id="ARBA00022917"/>
    </source>
</evidence>
<dbReference type="PROSITE" id="PS00178">
    <property type="entry name" value="AA_TRNA_LIGASE_I"/>
    <property type="match status" value="1"/>
</dbReference>
<accession>A0AAW2H7J4</accession>
<keyword evidence="4 10" id="KW-0547">Nucleotide-binding</keyword>
<dbReference type="EMBL" id="JARGDH010000006">
    <property type="protein sequence ID" value="KAL0265757.1"/>
    <property type="molecule type" value="Genomic_DNA"/>
</dbReference>
<dbReference type="GO" id="GO:0004830">
    <property type="term" value="F:tryptophan-tRNA ligase activity"/>
    <property type="evidence" value="ECO:0007669"/>
    <property type="project" value="UniProtKB-EC"/>
</dbReference>
<evidence type="ECO:0000313" key="11">
    <source>
        <dbReference type="EMBL" id="KAL0265757.1"/>
    </source>
</evidence>
<dbReference type="NCBIfam" id="TIGR00233">
    <property type="entry name" value="trpS"/>
    <property type="match status" value="1"/>
</dbReference>
<comment type="similarity">
    <text evidence="1 10">Belongs to the class-I aminoacyl-tRNA synthetase family.</text>
</comment>
<keyword evidence="7 10" id="KW-0030">Aminoacyl-tRNA synthetase</keyword>
<keyword evidence="3 10" id="KW-0436">Ligase</keyword>
<dbReference type="InterPro" id="IPR014729">
    <property type="entry name" value="Rossmann-like_a/b/a_fold"/>
</dbReference>
<evidence type="ECO:0000256" key="4">
    <source>
        <dbReference type="ARBA" id="ARBA00022741"/>
    </source>
</evidence>
<protein>
    <recommendedName>
        <fullName evidence="2">tryptophan--tRNA ligase</fullName>
        <ecNumber evidence="2">6.1.1.2</ecNumber>
    </recommendedName>
    <alternativeName>
        <fullName evidence="8">Tryptophanyl-tRNA synthetase</fullName>
    </alternativeName>
</protein>
<keyword evidence="6 10" id="KW-0648">Protein biosynthesis</keyword>
<dbReference type="Gene3D" id="1.10.240.10">
    <property type="entry name" value="Tyrosyl-Transfer RNA Synthetase"/>
    <property type="match status" value="1"/>
</dbReference>
<keyword evidence="5 10" id="KW-0067">ATP-binding</keyword>
<evidence type="ECO:0000256" key="7">
    <source>
        <dbReference type="ARBA" id="ARBA00023146"/>
    </source>
</evidence>
<reference evidence="11" key="1">
    <citation type="journal article" date="2024" name="Gigascience">
        <title>Chromosome-level genome of the poultry shaft louse Menopon gallinae provides insight into the host-switching and adaptive evolution of parasitic lice.</title>
        <authorList>
            <person name="Xu Y."/>
            <person name="Ma L."/>
            <person name="Liu S."/>
            <person name="Liang Y."/>
            <person name="Liu Q."/>
            <person name="He Z."/>
            <person name="Tian L."/>
            <person name="Duan Y."/>
            <person name="Cai W."/>
            <person name="Li H."/>
            <person name="Song F."/>
        </authorList>
    </citation>
    <scope>NUCLEOTIDE SEQUENCE</scope>
    <source>
        <strain evidence="11">Cailab_2023a</strain>
    </source>
</reference>
<gene>
    <name evidence="11" type="ORF">PYX00_011472</name>
</gene>
<evidence type="ECO:0000256" key="3">
    <source>
        <dbReference type="ARBA" id="ARBA00022598"/>
    </source>
</evidence>
<organism evidence="11">
    <name type="scientific">Menopon gallinae</name>
    <name type="common">poultry shaft louse</name>
    <dbReference type="NCBI Taxonomy" id="328185"/>
    <lineage>
        <taxon>Eukaryota</taxon>
        <taxon>Metazoa</taxon>
        <taxon>Ecdysozoa</taxon>
        <taxon>Arthropoda</taxon>
        <taxon>Hexapoda</taxon>
        <taxon>Insecta</taxon>
        <taxon>Pterygota</taxon>
        <taxon>Neoptera</taxon>
        <taxon>Paraneoptera</taxon>
        <taxon>Psocodea</taxon>
        <taxon>Troctomorpha</taxon>
        <taxon>Phthiraptera</taxon>
        <taxon>Amblycera</taxon>
        <taxon>Menoponidae</taxon>
        <taxon>Menopon</taxon>
    </lineage>
</organism>
<evidence type="ECO:0000256" key="2">
    <source>
        <dbReference type="ARBA" id="ARBA00013161"/>
    </source>
</evidence>
<sequence>MDDGQVVTPWDVEGEKETGFDYKKLIEGFGCQEVDEALVQKVEKITMSKAHFFFRRKIVFAHRDMDKAIERPFYLYTGRGPSSGSLHLGHAIPLILTRYLQQAFGAPLVIQITDDEKFLWKKLELDQSIAYGHENIKDIIAFGFDPKKTFIFSNMEYSHNFYRNTIKVSKSINLNEAMKVFGFDSSSSIGQVEFPAKEIAPCFASSFPFLQAGMSCLIPSAIDQDPYFRLARDKACALNERKPAAIYSSFLPSLKGVGRKMSASDPLSSIYLTDTPEDIKSKILKFAFSGGKDTAAEHRRLGGDTAVDISFHYLRHFLESDEELVDIKSKYERGEMLTRELKNRCIKVLQDFVMDYQSRRARVTDEDVLLYKNHIRFSESV</sequence>
<evidence type="ECO:0000256" key="1">
    <source>
        <dbReference type="ARBA" id="ARBA00005594"/>
    </source>
</evidence>
<dbReference type="AlphaFoldDB" id="A0AAW2H7J4"/>
<evidence type="ECO:0000256" key="9">
    <source>
        <dbReference type="ARBA" id="ARBA00049929"/>
    </source>
</evidence>
<evidence type="ECO:0000256" key="10">
    <source>
        <dbReference type="RuleBase" id="RU363036"/>
    </source>
</evidence>
<dbReference type="SUPFAM" id="SSF52374">
    <property type="entry name" value="Nucleotidylyl transferase"/>
    <property type="match status" value="1"/>
</dbReference>